<dbReference type="Gene3D" id="3.30.565.10">
    <property type="entry name" value="Histidine kinase-like ATPase, C-terminal domain"/>
    <property type="match status" value="1"/>
</dbReference>
<sequence length="296" mass="32232">MVDLVTVGLIALPVVTAAAVVFLVLWILSVRRYRRLASEQGLEDRDRLELELSVAEQGGRLRIIRELHDLNLHRVSMLVTDAEGARYAGERNPQAAVRAANGIAETARAMLADMRRVSSLVRETEAGVLPQPTLKSTRDLFKVMRDAGLGVTFEESGVPYDLNPGAELAVYRILQEALTNALKYGGEGTEARVLLTWTAQGLQVRVDDDGIRNAAARRGLDVEVATAYTVDEDLRSLTQQIMGPGIDEMRERTELFGGAFNASQTAGVGFSVAAVFPALKHHNGVHGVDLSHDGHR</sequence>
<reference evidence="12 13" key="1">
    <citation type="submission" date="2018-05" db="EMBL/GenBank/DDBJ databases">
        <title>Amnibacterium sp. M8JJ-5, whole genome shotgun sequence.</title>
        <authorList>
            <person name="Tuo L."/>
        </authorList>
    </citation>
    <scope>NUCLEOTIDE SEQUENCE [LARGE SCALE GENOMIC DNA]</scope>
    <source>
        <strain evidence="12 13">M8JJ-5</strain>
    </source>
</reference>
<keyword evidence="9" id="KW-1133">Transmembrane helix</keyword>
<dbReference type="PANTHER" id="PTHR24421:SF10">
    <property type="entry name" value="NITRATE_NITRITE SENSOR PROTEIN NARQ"/>
    <property type="match status" value="1"/>
</dbReference>
<dbReference type="Gene3D" id="1.20.5.1930">
    <property type="match status" value="1"/>
</dbReference>
<dbReference type="Pfam" id="PF07730">
    <property type="entry name" value="HisKA_3"/>
    <property type="match status" value="1"/>
</dbReference>
<evidence type="ECO:0000313" key="12">
    <source>
        <dbReference type="EMBL" id="PVZ94157.1"/>
    </source>
</evidence>
<evidence type="ECO:0000313" key="13">
    <source>
        <dbReference type="Proteomes" id="UP000244893"/>
    </source>
</evidence>
<keyword evidence="9" id="KW-0472">Membrane</keyword>
<dbReference type="InterPro" id="IPR003594">
    <property type="entry name" value="HATPase_dom"/>
</dbReference>
<evidence type="ECO:0000256" key="9">
    <source>
        <dbReference type="SAM" id="Phobius"/>
    </source>
</evidence>
<dbReference type="EMBL" id="QEOP01000002">
    <property type="protein sequence ID" value="PVZ94157.1"/>
    <property type="molecule type" value="Genomic_DNA"/>
</dbReference>
<evidence type="ECO:0000259" key="10">
    <source>
        <dbReference type="Pfam" id="PF02518"/>
    </source>
</evidence>
<evidence type="ECO:0000256" key="3">
    <source>
        <dbReference type="ARBA" id="ARBA00022553"/>
    </source>
</evidence>
<organism evidence="12 13">
    <name type="scientific">Amnibacterium flavum</name>
    <dbReference type="NCBI Taxonomy" id="2173173"/>
    <lineage>
        <taxon>Bacteria</taxon>
        <taxon>Bacillati</taxon>
        <taxon>Actinomycetota</taxon>
        <taxon>Actinomycetes</taxon>
        <taxon>Micrococcales</taxon>
        <taxon>Microbacteriaceae</taxon>
        <taxon>Amnibacterium</taxon>
    </lineage>
</organism>
<evidence type="ECO:0000256" key="4">
    <source>
        <dbReference type="ARBA" id="ARBA00022679"/>
    </source>
</evidence>
<dbReference type="AlphaFoldDB" id="A0A2V1HV22"/>
<dbReference type="InterPro" id="IPR011712">
    <property type="entry name" value="Sig_transdc_His_kin_sub3_dim/P"/>
</dbReference>
<keyword evidence="13" id="KW-1185">Reference proteome</keyword>
<dbReference type="GO" id="GO:0000155">
    <property type="term" value="F:phosphorelay sensor kinase activity"/>
    <property type="evidence" value="ECO:0007669"/>
    <property type="project" value="InterPro"/>
</dbReference>
<keyword evidence="5" id="KW-0547">Nucleotide-binding</keyword>
<evidence type="ECO:0000256" key="1">
    <source>
        <dbReference type="ARBA" id="ARBA00000085"/>
    </source>
</evidence>
<keyword evidence="8" id="KW-0902">Two-component regulatory system</keyword>
<evidence type="ECO:0000256" key="6">
    <source>
        <dbReference type="ARBA" id="ARBA00022777"/>
    </source>
</evidence>
<dbReference type="Proteomes" id="UP000244893">
    <property type="component" value="Unassembled WGS sequence"/>
</dbReference>
<evidence type="ECO:0000259" key="11">
    <source>
        <dbReference type="Pfam" id="PF07730"/>
    </source>
</evidence>
<evidence type="ECO:0000256" key="5">
    <source>
        <dbReference type="ARBA" id="ARBA00022741"/>
    </source>
</evidence>
<dbReference type="InterPro" id="IPR050482">
    <property type="entry name" value="Sensor_HK_TwoCompSys"/>
</dbReference>
<keyword evidence="3" id="KW-0597">Phosphoprotein</keyword>
<name>A0A2V1HV22_9MICO</name>
<keyword evidence="6" id="KW-0418">Kinase</keyword>
<dbReference type="GO" id="GO:0005524">
    <property type="term" value="F:ATP binding"/>
    <property type="evidence" value="ECO:0007669"/>
    <property type="project" value="UniProtKB-KW"/>
</dbReference>
<protein>
    <recommendedName>
        <fullName evidence="2">histidine kinase</fullName>
        <ecNumber evidence="2">2.7.13.3</ecNumber>
    </recommendedName>
</protein>
<keyword evidence="4" id="KW-0808">Transferase</keyword>
<dbReference type="Pfam" id="PF02518">
    <property type="entry name" value="HATPase_c"/>
    <property type="match status" value="1"/>
</dbReference>
<keyword evidence="9" id="KW-0812">Transmembrane</keyword>
<dbReference type="OrthoDB" id="227596at2"/>
<dbReference type="CDD" id="cd16917">
    <property type="entry name" value="HATPase_UhpB-NarQ-NarX-like"/>
    <property type="match status" value="1"/>
</dbReference>
<dbReference type="SUPFAM" id="SSF55874">
    <property type="entry name" value="ATPase domain of HSP90 chaperone/DNA topoisomerase II/histidine kinase"/>
    <property type="match status" value="1"/>
</dbReference>
<feature type="domain" description="Signal transduction histidine kinase subgroup 3 dimerisation and phosphoacceptor" evidence="11">
    <location>
        <begin position="60"/>
        <end position="124"/>
    </location>
</feature>
<evidence type="ECO:0000256" key="8">
    <source>
        <dbReference type="ARBA" id="ARBA00023012"/>
    </source>
</evidence>
<feature type="transmembrane region" description="Helical" evidence="9">
    <location>
        <begin position="6"/>
        <end position="28"/>
    </location>
</feature>
<gene>
    <name evidence="12" type="ORF">DDQ50_10450</name>
</gene>
<comment type="catalytic activity">
    <reaction evidence="1">
        <text>ATP + protein L-histidine = ADP + protein N-phospho-L-histidine.</text>
        <dbReference type="EC" id="2.7.13.3"/>
    </reaction>
</comment>
<evidence type="ECO:0000256" key="7">
    <source>
        <dbReference type="ARBA" id="ARBA00022840"/>
    </source>
</evidence>
<feature type="domain" description="Histidine kinase/HSP90-like ATPase" evidence="10">
    <location>
        <begin position="167"/>
        <end position="277"/>
    </location>
</feature>
<keyword evidence="7 12" id="KW-0067">ATP-binding</keyword>
<dbReference type="GO" id="GO:0016020">
    <property type="term" value="C:membrane"/>
    <property type="evidence" value="ECO:0007669"/>
    <property type="project" value="InterPro"/>
</dbReference>
<accession>A0A2V1HV22</accession>
<evidence type="ECO:0000256" key="2">
    <source>
        <dbReference type="ARBA" id="ARBA00012438"/>
    </source>
</evidence>
<proteinExistence type="predicted"/>
<dbReference type="RefSeq" id="WP_116756671.1">
    <property type="nucleotide sequence ID" value="NZ_JBHUEX010000001.1"/>
</dbReference>
<dbReference type="EC" id="2.7.13.3" evidence="2"/>
<comment type="caution">
    <text evidence="12">The sequence shown here is derived from an EMBL/GenBank/DDBJ whole genome shotgun (WGS) entry which is preliminary data.</text>
</comment>
<dbReference type="GO" id="GO:0046983">
    <property type="term" value="F:protein dimerization activity"/>
    <property type="evidence" value="ECO:0007669"/>
    <property type="project" value="InterPro"/>
</dbReference>
<dbReference type="PANTHER" id="PTHR24421">
    <property type="entry name" value="NITRATE/NITRITE SENSOR PROTEIN NARX-RELATED"/>
    <property type="match status" value="1"/>
</dbReference>
<dbReference type="InterPro" id="IPR036890">
    <property type="entry name" value="HATPase_C_sf"/>
</dbReference>